<protein>
    <recommendedName>
        <fullName evidence="2">UAS domain-containing protein</fullName>
    </recommendedName>
</protein>
<feature type="compositionally biased region" description="Pro residues" evidence="1">
    <location>
        <begin position="742"/>
        <end position="758"/>
    </location>
</feature>
<proteinExistence type="predicted"/>
<feature type="compositionally biased region" description="Acidic residues" evidence="1">
    <location>
        <begin position="909"/>
        <end position="926"/>
    </location>
</feature>
<feature type="domain" description="UAS" evidence="2">
    <location>
        <begin position="391"/>
        <end position="518"/>
    </location>
</feature>
<feature type="region of interest" description="Disordered" evidence="1">
    <location>
        <begin position="735"/>
        <end position="761"/>
    </location>
</feature>
<evidence type="ECO:0000256" key="1">
    <source>
        <dbReference type="SAM" id="MobiDB-lite"/>
    </source>
</evidence>
<dbReference type="OrthoDB" id="1026733at2759"/>
<dbReference type="Gene3D" id="3.40.30.10">
    <property type="entry name" value="Glutaredoxin"/>
    <property type="match status" value="1"/>
</dbReference>
<feature type="compositionally biased region" description="Low complexity" evidence="1">
    <location>
        <begin position="360"/>
        <end position="382"/>
    </location>
</feature>
<name>A0A8H5AU73_9AGAR</name>
<organism evidence="3 4">
    <name type="scientific">Psilocybe cf. subviscida</name>
    <dbReference type="NCBI Taxonomy" id="2480587"/>
    <lineage>
        <taxon>Eukaryota</taxon>
        <taxon>Fungi</taxon>
        <taxon>Dikarya</taxon>
        <taxon>Basidiomycota</taxon>
        <taxon>Agaricomycotina</taxon>
        <taxon>Agaricomycetes</taxon>
        <taxon>Agaricomycetidae</taxon>
        <taxon>Agaricales</taxon>
        <taxon>Agaricineae</taxon>
        <taxon>Strophariaceae</taxon>
        <taxon>Psilocybe</taxon>
    </lineage>
</organism>
<dbReference type="InterPro" id="IPR006577">
    <property type="entry name" value="UAS"/>
</dbReference>
<dbReference type="GO" id="GO:0043130">
    <property type="term" value="F:ubiquitin binding"/>
    <property type="evidence" value="ECO:0007669"/>
    <property type="project" value="TreeGrafter"/>
</dbReference>
<dbReference type="SMART" id="SM00594">
    <property type="entry name" value="UAS"/>
    <property type="match status" value="1"/>
</dbReference>
<reference evidence="3 4" key="1">
    <citation type="journal article" date="2020" name="ISME J.">
        <title>Uncovering the hidden diversity of litter-decomposition mechanisms in mushroom-forming fungi.</title>
        <authorList>
            <person name="Floudas D."/>
            <person name="Bentzer J."/>
            <person name="Ahren D."/>
            <person name="Johansson T."/>
            <person name="Persson P."/>
            <person name="Tunlid A."/>
        </authorList>
    </citation>
    <scope>NUCLEOTIDE SEQUENCE [LARGE SCALE GENOMIC DNA]</scope>
    <source>
        <strain evidence="3 4">CBS 101986</strain>
    </source>
</reference>
<comment type="caution">
    <text evidence="3">The sequence shown here is derived from an EMBL/GenBank/DDBJ whole genome shotgun (WGS) entry which is preliminary data.</text>
</comment>
<dbReference type="GO" id="GO:0036503">
    <property type="term" value="P:ERAD pathway"/>
    <property type="evidence" value="ECO:0007669"/>
    <property type="project" value="TreeGrafter"/>
</dbReference>
<dbReference type="GO" id="GO:0005783">
    <property type="term" value="C:endoplasmic reticulum"/>
    <property type="evidence" value="ECO:0007669"/>
    <property type="project" value="TreeGrafter"/>
</dbReference>
<accession>A0A8H5AU73</accession>
<gene>
    <name evidence="3" type="ORF">D9619_010439</name>
</gene>
<feature type="compositionally biased region" description="Low complexity" evidence="1">
    <location>
        <begin position="496"/>
        <end position="515"/>
    </location>
</feature>
<dbReference type="PANTHER" id="PTHR23322:SF1">
    <property type="entry name" value="FAS-ASSOCIATED FACTOR 2"/>
    <property type="match status" value="1"/>
</dbReference>
<dbReference type="EMBL" id="JAACJJ010000058">
    <property type="protein sequence ID" value="KAF5310237.1"/>
    <property type="molecule type" value="Genomic_DNA"/>
</dbReference>
<feature type="compositionally biased region" description="Basic and acidic residues" evidence="1">
    <location>
        <begin position="898"/>
        <end position="908"/>
    </location>
</feature>
<feature type="region of interest" description="Disordered" evidence="1">
    <location>
        <begin position="618"/>
        <end position="650"/>
    </location>
</feature>
<evidence type="ECO:0000313" key="3">
    <source>
        <dbReference type="EMBL" id="KAF5310237.1"/>
    </source>
</evidence>
<dbReference type="AlphaFoldDB" id="A0A8H5AU73"/>
<dbReference type="Proteomes" id="UP000567179">
    <property type="component" value="Unassembled WGS sequence"/>
</dbReference>
<feature type="compositionally biased region" description="Basic and acidic residues" evidence="1">
    <location>
        <begin position="838"/>
        <end position="863"/>
    </location>
</feature>
<keyword evidence="4" id="KW-1185">Reference proteome</keyword>
<dbReference type="SUPFAM" id="SSF52833">
    <property type="entry name" value="Thioredoxin-like"/>
    <property type="match status" value="1"/>
</dbReference>
<feature type="region of interest" description="Disordered" evidence="1">
    <location>
        <begin position="837"/>
        <end position="926"/>
    </location>
</feature>
<dbReference type="PANTHER" id="PTHR23322">
    <property type="entry name" value="FAS-ASSOCIATED PROTEIN"/>
    <property type="match status" value="1"/>
</dbReference>
<evidence type="ECO:0000259" key="2">
    <source>
        <dbReference type="SMART" id="SM00594"/>
    </source>
</evidence>
<evidence type="ECO:0000313" key="4">
    <source>
        <dbReference type="Proteomes" id="UP000567179"/>
    </source>
</evidence>
<feature type="compositionally biased region" description="Low complexity" evidence="1">
    <location>
        <begin position="523"/>
        <end position="544"/>
    </location>
</feature>
<feature type="region of interest" description="Disordered" evidence="1">
    <location>
        <begin position="494"/>
        <end position="553"/>
    </location>
</feature>
<dbReference type="InterPro" id="IPR050730">
    <property type="entry name" value="UBX_domain-protein"/>
</dbReference>
<dbReference type="InterPro" id="IPR036249">
    <property type="entry name" value="Thioredoxin-like_sf"/>
</dbReference>
<feature type="region of interest" description="Disordered" evidence="1">
    <location>
        <begin position="352"/>
        <end position="399"/>
    </location>
</feature>
<sequence>MAPEHGPVCRLAVAGEAHTLFGDLDTDTLAKLGQVAHDARELGGGEGDPGVVLGLGDVEGVGVDVHELHVVFCNTVRVYKGVASRVSTIEQRVKARKKARREERRVKETRKRRVGHVEDVPLISGLEGGDVVVLGALEDLCEGSEVDAEGHGAVASVALEGGGGKLDADQGDVGVVHGLEDDALFVAFKVGRRRLAIEELFEGACFCEFCFEHGGGVDERDASDTKMSYAWAIQQLIELTNGEADEEVARSVLSSVDWDVQPFDIDDSHQAAVRPRQQVGRPLWTWLTLPFHLLSSIVRFIFGVLRIPLPRFATLTFYLPLSRARRGPSSSAPPKGPEAWLRQLEDETGAISVGRIRPRGSASGVASSTAASSSGAETSLTSRARAGGDEDPDTDGRKRLPDFMLSSYEDFLRACQRDTRIGCVILVSAEHDDVAEFKRSTLTDPALIKTLQDNSILVWGGDVRDREAWSAAEKLQATTYPFVGFIALQPQRGTRSSSLLSSTPPSNPSSEPTLTVLSRHQGPAVASAYYPSTPSSSAPNSTISHDQDTTPTSAPALLTHLNASLLPRVAPYLASLRSARANAQASLQRTRQLRAEQDAAFALSAARDRARIEARMAEDREERERVQREKAEEERRVREEQVRREERERREKERAAWRVWMRKAIVQPLKVPLLSTTAGLSHPQKASGPALRVAVRLPSGARIVHSFSLANDTSSSHPPTLTTLFAMVDTAFIPDAMRPADDPPLPPSSPQTPKPPSKSPESILDAHILSLLPPPSQNNNTSTSKDAESSFWAFRLLTAYPRAELPWAPATPLSAVALLNPGGGGGAQLVVELVSSAEDGHGGERRRSGESRRSGEQQRRSGEQARSSLDTGNGGGQASRDGPLRVGNSNGFTAGAGEKGKAKDAEAEKDGEDSDDGYETESSDEE</sequence>